<accession>A0A3G2YRZ4</accession>
<name>A0A3G2YRZ4_9CAUD</name>
<sequence length="85" mass="9215">MKPAVFIGGATVIVGKKTKSFVELAQDYQNSNGHYKSGDVLETSEVLRHGQGFVETLNTVYVLEDKPGTATGNIEVLNVYEDKAP</sequence>
<gene>
    <name evidence="1" type="ORF">3M_004c</name>
</gene>
<evidence type="ECO:0000313" key="1">
    <source>
        <dbReference type="EMBL" id="AYP28262.1"/>
    </source>
</evidence>
<proteinExistence type="predicted"/>
<protein>
    <submittedName>
        <fullName evidence="1">Uncharacterized protein</fullName>
    </submittedName>
</protein>
<organism evidence="1 2">
    <name type="scientific">Serratia phage vB_SmaA_3M</name>
    <dbReference type="NCBI Taxonomy" id="2419930"/>
    <lineage>
        <taxon>Viruses</taxon>
        <taxon>Duplodnaviria</taxon>
        <taxon>Heunggongvirae</taxon>
        <taxon>Uroviricota</taxon>
        <taxon>Caudoviricetes</taxon>
        <taxon>Pantevenvirales</taxon>
        <taxon>Ackermannviridae</taxon>
        <taxon>Miltonvirus</taxon>
        <taxon>Miltonvirus 3M</taxon>
    </lineage>
</organism>
<reference evidence="1 2" key="1">
    <citation type="submission" date="2018-09" db="EMBL/GenBank/DDBJ databases">
        <authorList>
            <person name="Day A."/>
            <person name="Monson R.E."/>
            <person name="Salmond G.P.C."/>
        </authorList>
    </citation>
    <scope>NUCLEOTIDE SEQUENCE [LARGE SCALE GENOMIC DNA]</scope>
</reference>
<dbReference type="EMBL" id="MH929319">
    <property type="protein sequence ID" value="AYP28262.1"/>
    <property type="molecule type" value="Genomic_DNA"/>
</dbReference>
<dbReference type="Proteomes" id="UP000269553">
    <property type="component" value="Segment"/>
</dbReference>
<keyword evidence="2" id="KW-1185">Reference proteome</keyword>
<evidence type="ECO:0000313" key="2">
    <source>
        <dbReference type="Proteomes" id="UP000269553"/>
    </source>
</evidence>